<dbReference type="InterPro" id="IPR011340">
    <property type="entry name" value="Cys_dSase-rel"/>
</dbReference>
<dbReference type="NCBIfam" id="TIGR01976">
    <property type="entry name" value="am_tr_V_VC1184"/>
    <property type="match status" value="1"/>
</dbReference>
<reference evidence="3" key="1">
    <citation type="journal article" date="2014" name="Int. J. Syst. Evol. Microbiol.">
        <title>Complete genome sequence of Corynebacterium casei LMG S-19264T (=DSM 44701T), isolated from a smear-ripened cheese.</title>
        <authorList>
            <consortium name="US DOE Joint Genome Institute (JGI-PGF)"/>
            <person name="Walter F."/>
            <person name="Albersmeier A."/>
            <person name="Kalinowski J."/>
            <person name="Ruckert C."/>
        </authorList>
    </citation>
    <scope>NUCLEOTIDE SEQUENCE</scope>
    <source>
        <strain evidence="3">NBRC 110023</strain>
    </source>
</reference>
<evidence type="ECO:0000313" key="4">
    <source>
        <dbReference type="Proteomes" id="UP001156601"/>
    </source>
</evidence>
<comment type="caution">
    <text evidence="3">The sequence shown here is derived from an EMBL/GenBank/DDBJ whole genome shotgun (WGS) entry which is preliminary data.</text>
</comment>
<organism evidence="3 4">
    <name type="scientific">Agaribacter marinus</name>
    <dbReference type="NCBI Taxonomy" id="1431249"/>
    <lineage>
        <taxon>Bacteria</taxon>
        <taxon>Pseudomonadati</taxon>
        <taxon>Pseudomonadota</taxon>
        <taxon>Gammaproteobacteria</taxon>
        <taxon>Alteromonadales</taxon>
        <taxon>Alteromonadaceae</taxon>
        <taxon>Agaribacter</taxon>
    </lineage>
</organism>
<dbReference type="SUPFAM" id="SSF53383">
    <property type="entry name" value="PLP-dependent transferases"/>
    <property type="match status" value="1"/>
</dbReference>
<dbReference type="PANTHER" id="PTHR43586:SF21">
    <property type="entry name" value="PYRIDOXAL PHOSPHATE (PLP)-DEPENDENT ASPARTATE AMINOTRANSFERASE SUPERFAMILY"/>
    <property type="match status" value="1"/>
</dbReference>
<dbReference type="Gene3D" id="3.90.1150.10">
    <property type="entry name" value="Aspartate Aminotransferase, domain 1"/>
    <property type="match status" value="1"/>
</dbReference>
<proteinExistence type="predicted"/>
<name>A0AA37WGZ9_9ALTE</name>
<keyword evidence="4" id="KW-1185">Reference proteome</keyword>
<dbReference type="EMBL" id="BSOT01000002">
    <property type="protein sequence ID" value="GLR69303.1"/>
    <property type="molecule type" value="Genomic_DNA"/>
</dbReference>
<dbReference type="Proteomes" id="UP001156601">
    <property type="component" value="Unassembled WGS sequence"/>
</dbReference>
<dbReference type="InterPro" id="IPR000192">
    <property type="entry name" value="Aminotrans_V_dom"/>
</dbReference>
<dbReference type="InterPro" id="IPR015421">
    <property type="entry name" value="PyrdxlP-dep_Trfase_major"/>
</dbReference>
<protein>
    <submittedName>
        <fullName evidence="3">Cysteine desulfurase-like protein</fullName>
    </submittedName>
</protein>
<dbReference type="InterPro" id="IPR015424">
    <property type="entry name" value="PyrdxlP-dep_Trfase"/>
</dbReference>
<dbReference type="InterPro" id="IPR015422">
    <property type="entry name" value="PyrdxlP-dep_Trfase_small"/>
</dbReference>
<dbReference type="RefSeq" id="WP_284215634.1">
    <property type="nucleotide sequence ID" value="NZ_BSOT01000002.1"/>
</dbReference>
<keyword evidence="1" id="KW-0663">Pyridoxal phosphate</keyword>
<sequence length="414" mass="44952">MKDYKVQGLRTKFPALHHILDNARTPIYLDGAGGSQVPQSVIDAMSTTMQLGLSNLGGYFNASCVVGGIVDDARQHAADLLNAPNKDCIVFGANMTTITQYMSWMIAAEWQAGDEIILSDLDHGANRSFWEIQAELKGVTVRYIPVTPDACELDMAVFERLISEKTVFVAVTAASNLTGSIVDVEAIVSGAKAVGATSYIDAVHLVPHKRVDVIKLQADYVVCSAYKFFGPHVGILYGREEALASLVPNKVTPAPSAPPRCFETGTPNIPCLAGVTASIQHIASLTGEDSIFSDDLAGGYLAIQTHESALLQHFKHNIASIKGLRLLGHSSDSGNRHTPTFALSFYKHHASDIAKYLGEHDIYSWNGHLYADRLTRALDLDQQGGALRLSLMHYNTLEEIDKVCCLLESKLLNK</sequence>
<gene>
    <name evidence="3" type="ORF">GCM10007852_02110</name>
</gene>
<dbReference type="Gene3D" id="3.40.640.10">
    <property type="entry name" value="Type I PLP-dependent aspartate aminotransferase-like (Major domain)"/>
    <property type="match status" value="1"/>
</dbReference>
<evidence type="ECO:0000313" key="3">
    <source>
        <dbReference type="EMBL" id="GLR69303.1"/>
    </source>
</evidence>
<dbReference type="PANTHER" id="PTHR43586">
    <property type="entry name" value="CYSTEINE DESULFURASE"/>
    <property type="match status" value="1"/>
</dbReference>
<dbReference type="Pfam" id="PF00266">
    <property type="entry name" value="Aminotran_5"/>
    <property type="match status" value="1"/>
</dbReference>
<dbReference type="AlphaFoldDB" id="A0AA37WGZ9"/>
<evidence type="ECO:0000259" key="2">
    <source>
        <dbReference type="Pfam" id="PF00266"/>
    </source>
</evidence>
<evidence type="ECO:0000256" key="1">
    <source>
        <dbReference type="ARBA" id="ARBA00022898"/>
    </source>
</evidence>
<accession>A0AA37WGZ9</accession>
<feature type="domain" description="Aminotransferase class V" evidence="2">
    <location>
        <begin position="27"/>
        <end position="403"/>
    </location>
</feature>
<reference evidence="3" key="2">
    <citation type="submission" date="2023-01" db="EMBL/GenBank/DDBJ databases">
        <title>Draft genome sequence of Agaribacter marinus strain NBRC 110023.</title>
        <authorList>
            <person name="Sun Q."/>
            <person name="Mori K."/>
        </authorList>
    </citation>
    <scope>NUCLEOTIDE SEQUENCE</scope>
    <source>
        <strain evidence="3">NBRC 110023</strain>
    </source>
</reference>